<accession>A0A1T5C938</accession>
<organism evidence="2 3">
    <name type="scientific">Parapedobacter luteus</name>
    <dbReference type="NCBI Taxonomy" id="623280"/>
    <lineage>
        <taxon>Bacteria</taxon>
        <taxon>Pseudomonadati</taxon>
        <taxon>Bacteroidota</taxon>
        <taxon>Sphingobacteriia</taxon>
        <taxon>Sphingobacteriales</taxon>
        <taxon>Sphingobacteriaceae</taxon>
        <taxon>Parapedobacter</taxon>
    </lineage>
</organism>
<feature type="transmembrane region" description="Helical" evidence="1">
    <location>
        <begin position="95"/>
        <end position="113"/>
    </location>
</feature>
<gene>
    <name evidence="2" type="ORF">SAMN05660226_01976</name>
</gene>
<proteinExistence type="predicted"/>
<sequence>MVKNIISLILLIVSVSLNFRHGWGIFNYKNNPESLKMMNELGINEPVIPFFGILTFAIGALLLIPKTFFLANVLNAMSILLIMALSLKAGNYKTALIEIPFLAMPLLMIWLKYPFKN</sequence>
<feature type="transmembrane region" description="Helical" evidence="1">
    <location>
        <begin position="46"/>
        <end position="64"/>
    </location>
</feature>
<protein>
    <recommendedName>
        <fullName evidence="4">DoxX-like family protein</fullName>
    </recommendedName>
</protein>
<name>A0A1T5C938_9SPHI</name>
<keyword evidence="1" id="KW-0472">Membrane</keyword>
<dbReference type="STRING" id="623280.SAMN05660226_01976"/>
<dbReference type="EMBL" id="FUYS01000004">
    <property type="protein sequence ID" value="SKB55883.1"/>
    <property type="molecule type" value="Genomic_DNA"/>
</dbReference>
<evidence type="ECO:0008006" key="4">
    <source>
        <dbReference type="Google" id="ProtNLM"/>
    </source>
</evidence>
<keyword evidence="3" id="KW-1185">Reference proteome</keyword>
<evidence type="ECO:0000313" key="3">
    <source>
        <dbReference type="Proteomes" id="UP000190541"/>
    </source>
</evidence>
<reference evidence="2 3" key="1">
    <citation type="submission" date="2017-02" db="EMBL/GenBank/DDBJ databases">
        <authorList>
            <person name="Peterson S.W."/>
        </authorList>
    </citation>
    <scope>NUCLEOTIDE SEQUENCE [LARGE SCALE GENOMIC DNA]</scope>
    <source>
        <strain evidence="2 3">DSM 22899</strain>
    </source>
</reference>
<keyword evidence="1" id="KW-1133">Transmembrane helix</keyword>
<dbReference type="OrthoDB" id="826196at2"/>
<evidence type="ECO:0000313" key="2">
    <source>
        <dbReference type="EMBL" id="SKB55883.1"/>
    </source>
</evidence>
<dbReference type="RefSeq" id="WP_079716677.1">
    <property type="nucleotide sequence ID" value="NZ_FUYS01000004.1"/>
</dbReference>
<keyword evidence="1" id="KW-0812">Transmembrane</keyword>
<evidence type="ECO:0000256" key="1">
    <source>
        <dbReference type="SAM" id="Phobius"/>
    </source>
</evidence>
<feature type="transmembrane region" description="Helical" evidence="1">
    <location>
        <begin position="69"/>
        <end position="89"/>
    </location>
</feature>
<dbReference type="Proteomes" id="UP000190541">
    <property type="component" value="Unassembled WGS sequence"/>
</dbReference>
<dbReference type="AlphaFoldDB" id="A0A1T5C938"/>